<reference evidence="1" key="1">
    <citation type="submission" date="2017-02" db="UniProtKB">
        <authorList>
            <consortium name="WormBaseParasite"/>
        </authorList>
    </citation>
    <scope>IDENTIFICATION</scope>
</reference>
<dbReference type="AlphaFoldDB" id="A0A0N4XBB5"/>
<dbReference type="OMA" id="SIVKEWY"/>
<dbReference type="WBParaSite" id="HPLM_0002166001-mRNA-1">
    <property type="protein sequence ID" value="HPLM_0002166001-mRNA-1"/>
    <property type="gene ID" value="HPLM_0002166001"/>
</dbReference>
<organism evidence="1">
    <name type="scientific">Haemonchus placei</name>
    <name type="common">Barber's pole worm</name>
    <dbReference type="NCBI Taxonomy" id="6290"/>
    <lineage>
        <taxon>Eukaryota</taxon>
        <taxon>Metazoa</taxon>
        <taxon>Ecdysozoa</taxon>
        <taxon>Nematoda</taxon>
        <taxon>Chromadorea</taxon>
        <taxon>Rhabditida</taxon>
        <taxon>Rhabditina</taxon>
        <taxon>Rhabditomorpha</taxon>
        <taxon>Strongyloidea</taxon>
        <taxon>Trichostrongylidae</taxon>
        <taxon>Haemonchus</taxon>
    </lineage>
</organism>
<sequence>LNCTNTDGYFTWTFKLTDANCSIVKAWVKQIVASSSFYKAGYTSCGSETETAYITLISEFPINASDFGTALKYFHYLLGVAENVHPPDVGNYTDLHVTNIDGYFAYTLTFTNANCSIVKEWYDDVITGTVYIHNGTFTCVHTGTPTLENENLIEIKTPPPTTTATPLVITPGGALPAAPLVIPYQSDYVETAELVEESVSSFESMSIMNF</sequence>
<dbReference type="Pfam" id="PF17619">
    <property type="entry name" value="SCVP"/>
    <property type="match status" value="2"/>
</dbReference>
<protein>
    <submittedName>
        <fullName evidence="1">Ig-like domain-containing protein</fullName>
    </submittedName>
</protein>
<proteinExistence type="predicted"/>
<accession>A0A0N4XBB5</accession>
<evidence type="ECO:0000313" key="1">
    <source>
        <dbReference type="WBParaSite" id="HPLM_0002166001-mRNA-1"/>
    </source>
</evidence>
<name>A0A0N4XBB5_HAEPC</name>
<dbReference type="InterPro" id="IPR035126">
    <property type="entry name" value="SCVP"/>
</dbReference>